<reference evidence="2 3" key="1">
    <citation type="submission" date="2020-01" db="EMBL/GenBank/DDBJ databases">
        <authorList>
            <person name="Palmer J.M."/>
        </authorList>
    </citation>
    <scope>NUCLEOTIDE SEQUENCE [LARGE SCALE GENOMIC DNA]</scope>
    <source>
        <strain evidence="2 3">TWF970</strain>
    </source>
</reference>
<dbReference type="EMBL" id="JAABOJ010000009">
    <property type="protein sequence ID" value="KAF3284113.1"/>
    <property type="molecule type" value="Genomic_DNA"/>
</dbReference>
<accession>A0A7C8RI41</accession>
<name>A0A7C8RI41_ORBOL</name>
<feature type="region of interest" description="Disordered" evidence="1">
    <location>
        <begin position="1"/>
        <end position="120"/>
    </location>
</feature>
<protein>
    <submittedName>
        <fullName evidence="2">Uncharacterized protein</fullName>
    </submittedName>
</protein>
<feature type="compositionally biased region" description="Low complexity" evidence="1">
    <location>
        <begin position="104"/>
        <end position="118"/>
    </location>
</feature>
<proteinExistence type="predicted"/>
<dbReference type="Proteomes" id="UP000474640">
    <property type="component" value="Unassembled WGS sequence"/>
</dbReference>
<dbReference type="OrthoDB" id="5362519at2759"/>
<dbReference type="AlphaFoldDB" id="A0A7C8RI41"/>
<evidence type="ECO:0000313" key="3">
    <source>
        <dbReference type="Proteomes" id="UP000474640"/>
    </source>
</evidence>
<evidence type="ECO:0000313" key="2">
    <source>
        <dbReference type="EMBL" id="KAF3284113.1"/>
    </source>
</evidence>
<feature type="compositionally biased region" description="Polar residues" evidence="1">
    <location>
        <begin position="82"/>
        <end position="95"/>
    </location>
</feature>
<organism evidence="2 3">
    <name type="scientific">Orbilia oligospora</name>
    <name type="common">Nematode-trapping fungus</name>
    <name type="synonym">Arthrobotrys oligospora</name>
    <dbReference type="NCBI Taxonomy" id="2813651"/>
    <lineage>
        <taxon>Eukaryota</taxon>
        <taxon>Fungi</taxon>
        <taxon>Dikarya</taxon>
        <taxon>Ascomycota</taxon>
        <taxon>Pezizomycotina</taxon>
        <taxon>Orbiliomycetes</taxon>
        <taxon>Orbiliales</taxon>
        <taxon>Orbiliaceae</taxon>
        <taxon>Orbilia</taxon>
    </lineage>
</organism>
<gene>
    <name evidence="2" type="ORF">TWF970_011333</name>
</gene>
<evidence type="ECO:0000256" key="1">
    <source>
        <dbReference type="SAM" id="MobiDB-lite"/>
    </source>
</evidence>
<feature type="compositionally biased region" description="Polar residues" evidence="1">
    <location>
        <begin position="25"/>
        <end position="43"/>
    </location>
</feature>
<sequence length="236" mass="25675">MPNSGNCSNTPNRLARAMDEDEQIIHTSESGTLSSHEVPSTHTARYPLQQAPISSPDNELPFSGNYRKRAASRSSSERSGPLFSTNEPSASTQIKSPKRQRRGSIPSAPSNQPSASPSFEFSFNSSRAAKVTRFMDDDHHYYHPKYSPCIPVTERASWPLIASAADIFQDRIEAVDIAFGAPGGSVDSGVGLNEYNTEVPLSARPSGILDLAYIGEWSYPERSDSLASTHPTSFIP</sequence>
<comment type="caution">
    <text evidence="2">The sequence shown here is derived from an EMBL/GenBank/DDBJ whole genome shotgun (WGS) entry which is preliminary data.</text>
</comment>
<feature type="compositionally biased region" description="Polar residues" evidence="1">
    <location>
        <begin position="1"/>
        <end position="12"/>
    </location>
</feature>